<feature type="transmembrane region" description="Helical" evidence="2">
    <location>
        <begin position="426"/>
        <end position="445"/>
    </location>
</feature>
<feature type="region of interest" description="Disordered" evidence="1">
    <location>
        <begin position="616"/>
        <end position="653"/>
    </location>
</feature>
<organism evidence="3 4">
    <name type="scientific">Collybiopsis confluens</name>
    <dbReference type="NCBI Taxonomy" id="2823264"/>
    <lineage>
        <taxon>Eukaryota</taxon>
        <taxon>Fungi</taxon>
        <taxon>Dikarya</taxon>
        <taxon>Basidiomycota</taxon>
        <taxon>Agaricomycotina</taxon>
        <taxon>Agaricomycetes</taxon>
        <taxon>Agaricomycetidae</taxon>
        <taxon>Agaricales</taxon>
        <taxon>Marasmiineae</taxon>
        <taxon>Omphalotaceae</taxon>
        <taxon>Collybiopsis</taxon>
    </lineage>
</organism>
<evidence type="ECO:0000256" key="1">
    <source>
        <dbReference type="SAM" id="MobiDB-lite"/>
    </source>
</evidence>
<name>A0A8H5MFB4_9AGAR</name>
<dbReference type="EMBL" id="JAACJN010000006">
    <property type="protein sequence ID" value="KAF5392360.1"/>
    <property type="molecule type" value="Genomic_DNA"/>
</dbReference>
<feature type="transmembrane region" description="Helical" evidence="2">
    <location>
        <begin position="452"/>
        <end position="470"/>
    </location>
</feature>
<feature type="transmembrane region" description="Helical" evidence="2">
    <location>
        <begin position="56"/>
        <end position="80"/>
    </location>
</feature>
<protein>
    <submittedName>
        <fullName evidence="3">Uncharacterized protein</fullName>
    </submittedName>
</protein>
<sequence length="653" mass="73278">MDPESQAFFVAFGQELIANTTEAIIAFFAYGVFLLEACITVYFLMNRPKGKRRNYLMIIFTAIIFCSYTWEICVGLGGFLTQPKYTLIKELNGSLEAQSERTEEKTLPWAYMESWVTTLVMLSGDCIVAWRAYVLLQHARIWRMILCILALANIALNIVDCVIDDLEITRVFAGDFSVLDWLSTVLSLSVNLFATSMIAWKAWNYHKIRSAASIRQKSRALRIMLLLIESGAIFCVVQAVYFPFQLIGIQATAISSYSFRVANLAVGSVWTSASALYPITVFILIQTHNSPVAETVHLIRTRTKQENDESPGMDPQDQEFVAAFGRVLISNASEAIIAFFSYGVFLLEICITVYFLMNRSKGKRNYLMIICTAMIFCSYTWETCVGLGGFLTQPKYTLIQEMNGNLEAQNERAYEKTLPWAYMESWVTTLITLLGDFIVAWRAYILLEHARIWRTILCILVLANIALNIVDSVIDDLEVTRVFAGDFSVLDWLSTVLSLSVNLLATSMIAWKAWNYHKVRSAASIRQKSRALRIMLLLIESGAIFCVIQAVYFPLQLIGIQTSAFQHFAFEVANLAVGSVWTSASALYPITVFILIQTHNSPVAETAHWIQTISVTKQENDGDGTNEALEQSPPPPPPANAEREEGIAVASRS</sequence>
<dbReference type="Proteomes" id="UP000518752">
    <property type="component" value="Unassembled WGS sequence"/>
</dbReference>
<comment type="caution">
    <text evidence="3">The sequence shown here is derived from an EMBL/GenBank/DDBJ whole genome shotgun (WGS) entry which is preliminary data.</text>
</comment>
<reference evidence="3 4" key="1">
    <citation type="journal article" date="2020" name="ISME J.">
        <title>Uncovering the hidden diversity of litter-decomposition mechanisms in mushroom-forming fungi.</title>
        <authorList>
            <person name="Floudas D."/>
            <person name="Bentzer J."/>
            <person name="Ahren D."/>
            <person name="Johansson T."/>
            <person name="Persson P."/>
            <person name="Tunlid A."/>
        </authorList>
    </citation>
    <scope>NUCLEOTIDE SEQUENCE [LARGE SCALE GENOMIC DNA]</scope>
    <source>
        <strain evidence="3 4">CBS 406.79</strain>
    </source>
</reference>
<feature type="transmembrane region" description="Helical" evidence="2">
    <location>
        <begin position="335"/>
        <end position="357"/>
    </location>
</feature>
<feature type="transmembrane region" description="Helical" evidence="2">
    <location>
        <begin position="23"/>
        <end position="44"/>
    </location>
</feature>
<feature type="transmembrane region" description="Helical" evidence="2">
    <location>
        <begin position="141"/>
        <end position="159"/>
    </location>
</feature>
<keyword evidence="2" id="KW-0812">Transmembrane</keyword>
<feature type="transmembrane region" description="Helical" evidence="2">
    <location>
        <begin position="115"/>
        <end position="134"/>
    </location>
</feature>
<feature type="transmembrane region" description="Helical" evidence="2">
    <location>
        <begin position="221"/>
        <end position="242"/>
    </location>
</feature>
<keyword evidence="2" id="KW-0472">Membrane</keyword>
<gene>
    <name evidence="3" type="ORF">D9757_001589</name>
</gene>
<feature type="transmembrane region" description="Helical" evidence="2">
    <location>
        <begin position="575"/>
        <end position="596"/>
    </location>
</feature>
<proteinExistence type="predicted"/>
<keyword evidence="4" id="KW-1185">Reference proteome</keyword>
<keyword evidence="2" id="KW-1133">Transmembrane helix</keyword>
<feature type="transmembrane region" description="Helical" evidence="2">
    <location>
        <begin position="490"/>
        <end position="511"/>
    </location>
</feature>
<feature type="transmembrane region" description="Helical" evidence="2">
    <location>
        <begin position="364"/>
        <end position="381"/>
    </location>
</feature>
<evidence type="ECO:0000313" key="3">
    <source>
        <dbReference type="EMBL" id="KAF5392360.1"/>
    </source>
</evidence>
<dbReference type="AlphaFoldDB" id="A0A8H5MFB4"/>
<feature type="transmembrane region" description="Helical" evidence="2">
    <location>
        <begin position="532"/>
        <end position="555"/>
    </location>
</feature>
<evidence type="ECO:0000256" key="2">
    <source>
        <dbReference type="SAM" id="Phobius"/>
    </source>
</evidence>
<evidence type="ECO:0000313" key="4">
    <source>
        <dbReference type="Proteomes" id="UP000518752"/>
    </source>
</evidence>
<dbReference type="OrthoDB" id="2744793at2759"/>
<feature type="transmembrane region" description="Helical" evidence="2">
    <location>
        <begin position="179"/>
        <end position="200"/>
    </location>
</feature>
<accession>A0A8H5MFB4</accession>